<dbReference type="EMBL" id="CAADFV010000273">
    <property type="protein sequence ID" value="VFK70766.1"/>
    <property type="molecule type" value="Genomic_DNA"/>
</dbReference>
<reference evidence="4" key="1">
    <citation type="submission" date="2019-02" db="EMBL/GenBank/DDBJ databases">
        <authorList>
            <person name="Gruber-Vodicka R. H."/>
            <person name="Seah K. B. B."/>
        </authorList>
    </citation>
    <scope>NUCLEOTIDE SEQUENCE</scope>
    <source>
        <strain evidence="5">BECK_BY2</strain>
        <strain evidence="4">BECK_BY3</strain>
    </source>
</reference>
<dbReference type="Pfam" id="PF00400">
    <property type="entry name" value="WD40"/>
    <property type="match status" value="3"/>
</dbReference>
<dbReference type="SMART" id="SM00320">
    <property type="entry name" value="WD40"/>
    <property type="match status" value="3"/>
</dbReference>
<dbReference type="SUPFAM" id="SSF50978">
    <property type="entry name" value="WD40 repeat-like"/>
    <property type="match status" value="1"/>
</dbReference>
<evidence type="ECO:0000256" key="3">
    <source>
        <dbReference type="PROSITE-ProRule" id="PRU00221"/>
    </source>
</evidence>
<dbReference type="InterPro" id="IPR019775">
    <property type="entry name" value="WD40_repeat_CS"/>
</dbReference>
<keyword evidence="2" id="KW-0677">Repeat</keyword>
<accession>A0A451A6P7</accession>
<dbReference type="AlphaFoldDB" id="A0A451A6P7"/>
<dbReference type="PROSITE" id="PS00678">
    <property type="entry name" value="WD_REPEATS_1"/>
    <property type="match status" value="1"/>
</dbReference>
<evidence type="ECO:0000256" key="1">
    <source>
        <dbReference type="ARBA" id="ARBA00022574"/>
    </source>
</evidence>
<sequence>MVQQTTDSPHPALKLRHTLRGHTSNVHRMALSPDGRTLASPSVDKTVRLWEVESGRLLRTLKHQEAVVCVGWSLDGMTLATGTGIAKNEVCLWNATTGQQIRTLEGHRETVLRFDWSPDGKVLASCSNDKTVRLWDAANGRGLQELKGHSEAVLLKPIHI</sequence>
<dbReference type="InterPro" id="IPR001680">
    <property type="entry name" value="WD40_rpt"/>
</dbReference>
<organism evidence="4">
    <name type="scientific">Candidatus Kentrum sp. TUN</name>
    <dbReference type="NCBI Taxonomy" id="2126343"/>
    <lineage>
        <taxon>Bacteria</taxon>
        <taxon>Pseudomonadati</taxon>
        <taxon>Pseudomonadota</taxon>
        <taxon>Gammaproteobacteria</taxon>
        <taxon>Candidatus Kentrum</taxon>
    </lineage>
</organism>
<evidence type="ECO:0000313" key="5">
    <source>
        <dbReference type="EMBL" id="VFK70766.1"/>
    </source>
</evidence>
<evidence type="ECO:0000256" key="2">
    <source>
        <dbReference type="ARBA" id="ARBA00022737"/>
    </source>
</evidence>
<evidence type="ECO:0000313" key="4">
    <source>
        <dbReference type="EMBL" id="VFK61705.1"/>
    </source>
</evidence>
<proteinExistence type="predicted"/>
<dbReference type="InterPro" id="IPR036322">
    <property type="entry name" value="WD40_repeat_dom_sf"/>
</dbReference>
<dbReference type="EMBL" id="CAADFY010000268">
    <property type="protein sequence ID" value="VFK61705.1"/>
    <property type="molecule type" value="Genomic_DNA"/>
</dbReference>
<dbReference type="Gene3D" id="2.130.10.10">
    <property type="entry name" value="YVTN repeat-like/Quinoprotein amine dehydrogenase"/>
    <property type="match status" value="2"/>
</dbReference>
<dbReference type="PROSITE" id="PS50082">
    <property type="entry name" value="WD_REPEATS_2"/>
    <property type="match status" value="2"/>
</dbReference>
<dbReference type="InterPro" id="IPR015943">
    <property type="entry name" value="WD40/YVTN_repeat-like_dom_sf"/>
</dbReference>
<gene>
    <name evidence="5" type="ORF">BECKTUN1418E_GA0071001_12734</name>
    <name evidence="4" type="ORF">BECKTUN1418F_GA0071002_12683</name>
</gene>
<feature type="repeat" description="WD" evidence="3">
    <location>
        <begin position="104"/>
        <end position="145"/>
    </location>
</feature>
<name>A0A451A6P7_9GAMM</name>
<dbReference type="PANTHER" id="PTHR19848:SF8">
    <property type="entry name" value="F-BOX AND WD REPEAT DOMAIN CONTAINING 7"/>
    <property type="match status" value="1"/>
</dbReference>
<dbReference type="PANTHER" id="PTHR19848">
    <property type="entry name" value="WD40 REPEAT PROTEIN"/>
    <property type="match status" value="1"/>
</dbReference>
<keyword evidence="1 3" id="KW-0853">WD repeat</keyword>
<feature type="repeat" description="WD" evidence="3">
    <location>
        <begin position="19"/>
        <end position="60"/>
    </location>
</feature>
<protein>
    <submittedName>
        <fullName evidence="4">WD domain-containing protein, G-beta repeat-containing protein</fullName>
    </submittedName>
</protein>
<dbReference type="PROSITE" id="PS50294">
    <property type="entry name" value="WD_REPEATS_REGION"/>
    <property type="match status" value="2"/>
</dbReference>